<dbReference type="AlphaFoldDB" id="A0AAV5JU37"/>
<name>A0AAV5JU37_9ROSI</name>
<comment type="caution">
    <text evidence="1">The sequence shown here is derived from an EMBL/GenBank/DDBJ whole genome shotgun (WGS) entry which is preliminary data.</text>
</comment>
<gene>
    <name evidence="1" type="ORF">SLEP1_g25624</name>
</gene>
<evidence type="ECO:0000313" key="1">
    <source>
        <dbReference type="EMBL" id="GKV14808.1"/>
    </source>
</evidence>
<protein>
    <submittedName>
        <fullName evidence="1">Uncharacterized protein</fullName>
    </submittedName>
</protein>
<organism evidence="1 2">
    <name type="scientific">Rubroshorea leprosula</name>
    <dbReference type="NCBI Taxonomy" id="152421"/>
    <lineage>
        <taxon>Eukaryota</taxon>
        <taxon>Viridiplantae</taxon>
        <taxon>Streptophyta</taxon>
        <taxon>Embryophyta</taxon>
        <taxon>Tracheophyta</taxon>
        <taxon>Spermatophyta</taxon>
        <taxon>Magnoliopsida</taxon>
        <taxon>eudicotyledons</taxon>
        <taxon>Gunneridae</taxon>
        <taxon>Pentapetalae</taxon>
        <taxon>rosids</taxon>
        <taxon>malvids</taxon>
        <taxon>Malvales</taxon>
        <taxon>Dipterocarpaceae</taxon>
        <taxon>Rubroshorea</taxon>
    </lineage>
</organism>
<sequence>MAEAIACFADIQITAETGKLTLSQSGTLSTISSSLGCILLLLDTWALVDAPVEGLFSPSYFEYL</sequence>
<proteinExistence type="predicted"/>
<evidence type="ECO:0000313" key="2">
    <source>
        <dbReference type="Proteomes" id="UP001054252"/>
    </source>
</evidence>
<keyword evidence="2" id="KW-1185">Reference proteome</keyword>
<reference evidence="1 2" key="1">
    <citation type="journal article" date="2021" name="Commun. Biol.">
        <title>The genome of Shorea leprosula (Dipterocarpaceae) highlights the ecological relevance of drought in aseasonal tropical rainforests.</title>
        <authorList>
            <person name="Ng K.K.S."/>
            <person name="Kobayashi M.J."/>
            <person name="Fawcett J.A."/>
            <person name="Hatakeyama M."/>
            <person name="Paape T."/>
            <person name="Ng C.H."/>
            <person name="Ang C.C."/>
            <person name="Tnah L.H."/>
            <person name="Lee C.T."/>
            <person name="Nishiyama T."/>
            <person name="Sese J."/>
            <person name="O'Brien M.J."/>
            <person name="Copetti D."/>
            <person name="Mohd Noor M.I."/>
            <person name="Ong R.C."/>
            <person name="Putra M."/>
            <person name="Sireger I.Z."/>
            <person name="Indrioko S."/>
            <person name="Kosugi Y."/>
            <person name="Izuno A."/>
            <person name="Isagi Y."/>
            <person name="Lee S.L."/>
            <person name="Shimizu K.K."/>
        </authorList>
    </citation>
    <scope>NUCLEOTIDE SEQUENCE [LARGE SCALE GENOMIC DNA]</scope>
    <source>
        <strain evidence="1">214</strain>
    </source>
</reference>
<dbReference type="Proteomes" id="UP001054252">
    <property type="component" value="Unassembled WGS sequence"/>
</dbReference>
<accession>A0AAV5JU37</accession>
<dbReference type="EMBL" id="BPVZ01000041">
    <property type="protein sequence ID" value="GKV14808.1"/>
    <property type="molecule type" value="Genomic_DNA"/>
</dbReference>